<dbReference type="InterPro" id="IPR036005">
    <property type="entry name" value="Creatinase/aminopeptidase-like"/>
</dbReference>
<dbReference type="PANTHER" id="PTHR46112:SF3">
    <property type="entry name" value="AMINOPEPTIDASE YPDF"/>
    <property type="match status" value="1"/>
</dbReference>
<reference evidence="4" key="1">
    <citation type="submission" date="2017-09" db="EMBL/GenBank/DDBJ databases">
        <title>Depth-based differentiation of microbial function through sediment-hosted aquifers and enrichment of novel symbionts in the deep terrestrial subsurface.</title>
        <authorList>
            <person name="Probst A.J."/>
            <person name="Ladd B."/>
            <person name="Jarett J.K."/>
            <person name="Geller-Mcgrath D.E."/>
            <person name="Sieber C.M.K."/>
            <person name="Emerson J.B."/>
            <person name="Anantharaman K."/>
            <person name="Thomas B.C."/>
            <person name="Malmstrom R."/>
            <person name="Stieglmeier M."/>
            <person name="Klingl A."/>
            <person name="Woyke T."/>
            <person name="Ryan C.M."/>
            <person name="Banfield J.F."/>
        </authorList>
    </citation>
    <scope>NUCLEOTIDE SEQUENCE [LARGE SCALE GENOMIC DNA]</scope>
</reference>
<dbReference type="InterPro" id="IPR029149">
    <property type="entry name" value="Creatin/AminoP/Spt16_N"/>
</dbReference>
<dbReference type="InterPro" id="IPR000587">
    <property type="entry name" value="Creatinase_N"/>
</dbReference>
<feature type="domain" description="Peptidase M24" evidence="1">
    <location>
        <begin position="142"/>
        <end position="341"/>
    </location>
</feature>
<comment type="caution">
    <text evidence="3">The sequence shown here is derived from an EMBL/GenBank/DDBJ whole genome shotgun (WGS) entry which is preliminary data.</text>
</comment>
<dbReference type="Gene3D" id="3.90.230.10">
    <property type="entry name" value="Creatinase/methionine aminopeptidase superfamily"/>
    <property type="match status" value="1"/>
</dbReference>
<dbReference type="CDD" id="cd01092">
    <property type="entry name" value="APP-like"/>
    <property type="match status" value="1"/>
</dbReference>
<dbReference type="Pfam" id="PF01321">
    <property type="entry name" value="Creatinase_N"/>
    <property type="match status" value="1"/>
</dbReference>
<protein>
    <submittedName>
        <fullName evidence="3">Xaa-Pro dipeptidase</fullName>
    </submittedName>
</protein>
<dbReference type="Proteomes" id="UP000229916">
    <property type="component" value="Unassembled WGS sequence"/>
</dbReference>
<dbReference type="SUPFAM" id="SSF53092">
    <property type="entry name" value="Creatinase/prolidase N-terminal domain"/>
    <property type="match status" value="1"/>
</dbReference>
<evidence type="ECO:0000259" key="2">
    <source>
        <dbReference type="Pfam" id="PF01321"/>
    </source>
</evidence>
<gene>
    <name evidence="3" type="ORF">COS81_04140</name>
</gene>
<dbReference type="InterPro" id="IPR000994">
    <property type="entry name" value="Pept_M24"/>
</dbReference>
<dbReference type="PANTHER" id="PTHR46112">
    <property type="entry name" value="AMINOPEPTIDASE"/>
    <property type="match status" value="1"/>
</dbReference>
<dbReference type="InterPro" id="IPR050659">
    <property type="entry name" value="Peptidase_M24B"/>
</dbReference>
<evidence type="ECO:0000259" key="1">
    <source>
        <dbReference type="Pfam" id="PF00557"/>
    </source>
</evidence>
<dbReference type="Gene3D" id="3.40.350.10">
    <property type="entry name" value="Creatinase/prolidase N-terminal domain"/>
    <property type="match status" value="1"/>
</dbReference>
<feature type="domain" description="Creatinase N-terminal" evidence="2">
    <location>
        <begin position="4"/>
        <end position="134"/>
    </location>
</feature>
<name>A0A2M7ALV8_UNCKA</name>
<dbReference type="SUPFAM" id="SSF55920">
    <property type="entry name" value="Creatinase/aminopeptidase"/>
    <property type="match status" value="1"/>
</dbReference>
<accession>A0A2M7ALV8</accession>
<evidence type="ECO:0000313" key="4">
    <source>
        <dbReference type="Proteomes" id="UP000229916"/>
    </source>
</evidence>
<dbReference type="EMBL" id="PEWD01000079">
    <property type="protein sequence ID" value="PIU68378.1"/>
    <property type="molecule type" value="Genomic_DNA"/>
</dbReference>
<dbReference type="Pfam" id="PF00557">
    <property type="entry name" value="Peptidase_M24"/>
    <property type="match status" value="1"/>
</dbReference>
<evidence type="ECO:0000313" key="3">
    <source>
        <dbReference type="EMBL" id="PIU68378.1"/>
    </source>
</evidence>
<proteinExistence type="predicted"/>
<organism evidence="3 4">
    <name type="scientific">candidate division WWE3 bacterium CG06_land_8_20_14_3_00_42_16</name>
    <dbReference type="NCBI Taxonomy" id="1975083"/>
    <lineage>
        <taxon>Bacteria</taxon>
        <taxon>Katanobacteria</taxon>
    </lineage>
</organism>
<dbReference type="AlphaFoldDB" id="A0A2M7ALV8"/>
<sequence length="361" mass="40378">MTDRLKLLKKRLNLSKTESFLVSNPINIFYLAGYGDLSDEKDFWLLITSKTNYLLTDPRYSSSVKPSLDFRLLEITKDRILAQAIKKVLQDLKIQTLGFEDKGLSFFEFRKFKEALKPAELKPFGDPIESLRQIKNKEEVVKIQKAAGIADLAFNHILGFIKPGLTEEDIALMLEIFMRKSGADGISFPPVVAFGKNSAIPHHQTGKTLIQSPGILLLDFGARFQGYCSDLTRTIFLGKPPGELQKRYELVLAAQNKVLVQVKAGMKAYEADGIVRRVFRENGCEEKFLHSSGHGVGLSVHEGFALSPQNQTILQKGMVFTVEPGLYFPDWGGIRIEDLVLTGKDGVKRISQSPVEMIVLS</sequence>